<sequence>MAHFHTLLAIFIHCTLKTQHSCNGGLYFRSVCFIISLDEENDLEYPQLVFEKSKKVKSKAGTSTSLSYWRDSRATERIAGPVPQRPFLNICVNFSNVARETTSAIIVAM</sequence>
<reference evidence="2 3" key="1">
    <citation type="submission" date="2017-12" db="EMBL/GenBank/DDBJ databases">
        <title>Comparative genomics of Botrytis spp.</title>
        <authorList>
            <person name="Valero-Jimenez C.A."/>
            <person name="Tapia P."/>
            <person name="Veloso J."/>
            <person name="Silva-Moreno E."/>
            <person name="Staats M."/>
            <person name="Valdes J.H."/>
            <person name="Van Kan J.A.L."/>
        </authorList>
    </citation>
    <scope>NUCLEOTIDE SEQUENCE [LARGE SCALE GENOMIC DNA]</scope>
    <source>
        <strain evidence="2 3">MUCL3349</strain>
    </source>
</reference>
<evidence type="ECO:0000313" key="2">
    <source>
        <dbReference type="EMBL" id="TGO86561.1"/>
    </source>
</evidence>
<evidence type="ECO:0000256" key="1">
    <source>
        <dbReference type="SAM" id="SignalP"/>
    </source>
</evidence>
<comment type="caution">
    <text evidence="2">The sequence shown here is derived from an EMBL/GenBank/DDBJ whole genome shotgun (WGS) entry which is preliminary data.</text>
</comment>
<dbReference type="Proteomes" id="UP000297280">
    <property type="component" value="Unassembled WGS sequence"/>
</dbReference>
<feature type="chain" id="PRO_5021458720" description="Secreted protein" evidence="1">
    <location>
        <begin position="18"/>
        <end position="109"/>
    </location>
</feature>
<evidence type="ECO:0008006" key="4">
    <source>
        <dbReference type="Google" id="ProtNLM"/>
    </source>
</evidence>
<dbReference type="EMBL" id="PQXO01000292">
    <property type="protein sequence ID" value="TGO86561.1"/>
    <property type="molecule type" value="Genomic_DNA"/>
</dbReference>
<feature type="signal peptide" evidence="1">
    <location>
        <begin position="1"/>
        <end position="17"/>
    </location>
</feature>
<dbReference type="AlphaFoldDB" id="A0A4Z1KKG6"/>
<gene>
    <name evidence="2" type="ORF">BPOR_0293g00080</name>
</gene>
<organism evidence="2 3">
    <name type="scientific">Botrytis porri</name>
    <dbReference type="NCBI Taxonomy" id="87229"/>
    <lineage>
        <taxon>Eukaryota</taxon>
        <taxon>Fungi</taxon>
        <taxon>Dikarya</taxon>
        <taxon>Ascomycota</taxon>
        <taxon>Pezizomycotina</taxon>
        <taxon>Leotiomycetes</taxon>
        <taxon>Helotiales</taxon>
        <taxon>Sclerotiniaceae</taxon>
        <taxon>Botrytis</taxon>
    </lineage>
</organism>
<name>A0A4Z1KKG6_9HELO</name>
<evidence type="ECO:0000313" key="3">
    <source>
        <dbReference type="Proteomes" id="UP000297280"/>
    </source>
</evidence>
<keyword evidence="1" id="KW-0732">Signal</keyword>
<accession>A0A4Z1KKG6</accession>
<keyword evidence="3" id="KW-1185">Reference proteome</keyword>
<protein>
    <recommendedName>
        <fullName evidence="4">Secreted protein</fullName>
    </recommendedName>
</protein>
<proteinExistence type="predicted"/>